<sequence>MISRLENGRRDGINDVETLRRLAAVLELPARAFGILDTPTPPTSPAHLGAGNTLGLHSTGPEGVDPVRRRAFLLTAGMVGAAAAAPRALAAPGDTTVRLATSLEDALIRPPTTAQPATAQALTTALACARTDFRSCRYLDLATRLTDLIGIAEATDRHDGTPTTAALLAATYNLVTRVLLKSDASGSEWIAADRAMRAANAAGDPLVLAEAHRMLGSAFRRAGDHDRAQELTLAAADHLDVRTRAPHQGHLALHGLLMCSAGYAAARAGDRHRAVELLDEAHSTTARLTPQTPAHAELAANVLSHRVSAHYLLGDAGTALHHAHTAPAPRFPDTERHARYLADLALCFNQWDKPNQAHKVLAAIDGFAPDEIRTRSTIRRLVGDLLGSSGITAKHELRALAHRAGIPH</sequence>
<evidence type="ECO:0000313" key="1">
    <source>
        <dbReference type="EMBL" id="OLR94414.1"/>
    </source>
</evidence>
<evidence type="ECO:0000313" key="2">
    <source>
        <dbReference type="Proteomes" id="UP000186040"/>
    </source>
</evidence>
<name>A0A1Q9LQY7_9PSEU</name>
<protein>
    <recommendedName>
        <fullName evidence="3">HTH cro/C1-type domain-containing protein</fullName>
    </recommendedName>
</protein>
<proteinExistence type="predicted"/>
<dbReference type="InterPro" id="IPR006311">
    <property type="entry name" value="TAT_signal"/>
</dbReference>
<dbReference type="AlphaFoldDB" id="A0A1Q9LQY7"/>
<keyword evidence="2" id="KW-1185">Reference proteome</keyword>
<evidence type="ECO:0008006" key="3">
    <source>
        <dbReference type="Google" id="ProtNLM"/>
    </source>
</evidence>
<accession>A0A1Q9LQY7</accession>
<dbReference type="EMBL" id="MKQR01000007">
    <property type="protein sequence ID" value="OLR94414.1"/>
    <property type="molecule type" value="Genomic_DNA"/>
</dbReference>
<dbReference type="Proteomes" id="UP000186040">
    <property type="component" value="Unassembled WGS sequence"/>
</dbReference>
<dbReference type="InterPro" id="IPR011990">
    <property type="entry name" value="TPR-like_helical_dom_sf"/>
</dbReference>
<dbReference type="STRING" id="1193682.BJP25_11680"/>
<dbReference type="Gene3D" id="1.25.40.10">
    <property type="entry name" value="Tetratricopeptide repeat domain"/>
    <property type="match status" value="1"/>
</dbReference>
<comment type="caution">
    <text evidence="1">The sequence shown here is derived from an EMBL/GenBank/DDBJ whole genome shotgun (WGS) entry which is preliminary data.</text>
</comment>
<gene>
    <name evidence="1" type="ORF">BJP25_11680</name>
</gene>
<organism evidence="1 2">
    <name type="scientific">Actinokineospora bangkokensis</name>
    <dbReference type="NCBI Taxonomy" id="1193682"/>
    <lineage>
        <taxon>Bacteria</taxon>
        <taxon>Bacillati</taxon>
        <taxon>Actinomycetota</taxon>
        <taxon>Actinomycetes</taxon>
        <taxon>Pseudonocardiales</taxon>
        <taxon>Pseudonocardiaceae</taxon>
        <taxon>Actinokineospora</taxon>
    </lineage>
</organism>
<reference evidence="1 2" key="1">
    <citation type="submission" date="2016-10" db="EMBL/GenBank/DDBJ databases">
        <title>The Draft Genome Sequence of Actinokineospora bangkokensis 44EHWT reveals the biosynthetic pathway of antifungal compounds Thailandins with unusual extender unit butylmalonyl-CoA.</title>
        <authorList>
            <person name="Greule A."/>
            <person name="Intra B."/>
            <person name="Flemming S."/>
            <person name="Rommel M.G."/>
            <person name="Panbangred W."/>
            <person name="Bechthold A."/>
        </authorList>
    </citation>
    <scope>NUCLEOTIDE SEQUENCE [LARGE SCALE GENOMIC DNA]</scope>
    <source>
        <strain evidence="1 2">44EHW</strain>
    </source>
</reference>
<dbReference type="PROSITE" id="PS51318">
    <property type="entry name" value="TAT"/>
    <property type="match status" value="1"/>
</dbReference>